<evidence type="ECO:0000313" key="9">
    <source>
        <dbReference type="EMBL" id="KAG5584727.1"/>
    </source>
</evidence>
<evidence type="ECO:0000256" key="6">
    <source>
        <dbReference type="PROSITE-ProRule" id="PRU00104"/>
    </source>
</evidence>
<dbReference type="SMART" id="SM00119">
    <property type="entry name" value="HECTc"/>
    <property type="match status" value="1"/>
</dbReference>
<dbReference type="GO" id="GO:0061630">
    <property type="term" value="F:ubiquitin protein ligase activity"/>
    <property type="evidence" value="ECO:0007669"/>
    <property type="project" value="UniProtKB-EC"/>
</dbReference>
<evidence type="ECO:0000256" key="1">
    <source>
        <dbReference type="ARBA" id="ARBA00000885"/>
    </source>
</evidence>
<comment type="catalytic activity">
    <reaction evidence="1">
        <text>S-ubiquitinyl-[E2 ubiquitin-conjugating enzyme]-L-cysteine + [acceptor protein]-L-lysine = [E2 ubiquitin-conjugating enzyme]-L-cysteine + N(6)-ubiquitinyl-[acceptor protein]-L-lysine.</text>
        <dbReference type="EC" id="2.3.2.26"/>
    </reaction>
</comment>
<dbReference type="InterPro" id="IPR000569">
    <property type="entry name" value="HECT_dom"/>
</dbReference>
<evidence type="ECO:0000259" key="8">
    <source>
        <dbReference type="PROSITE" id="PS50237"/>
    </source>
</evidence>
<dbReference type="EMBL" id="JACXVP010000009">
    <property type="protein sequence ID" value="KAG5584727.1"/>
    <property type="molecule type" value="Genomic_DNA"/>
</dbReference>
<dbReference type="EC" id="2.3.2.26" evidence="3"/>
<evidence type="ECO:0000256" key="4">
    <source>
        <dbReference type="ARBA" id="ARBA00022679"/>
    </source>
</evidence>
<dbReference type="InterPro" id="IPR035983">
    <property type="entry name" value="Hect_E3_ubiquitin_ligase"/>
</dbReference>
<organism evidence="9 10">
    <name type="scientific">Solanum commersonii</name>
    <name type="common">Commerson's wild potato</name>
    <name type="synonym">Commerson's nightshade</name>
    <dbReference type="NCBI Taxonomy" id="4109"/>
    <lineage>
        <taxon>Eukaryota</taxon>
        <taxon>Viridiplantae</taxon>
        <taxon>Streptophyta</taxon>
        <taxon>Embryophyta</taxon>
        <taxon>Tracheophyta</taxon>
        <taxon>Spermatophyta</taxon>
        <taxon>Magnoliopsida</taxon>
        <taxon>eudicotyledons</taxon>
        <taxon>Gunneridae</taxon>
        <taxon>Pentapetalae</taxon>
        <taxon>asterids</taxon>
        <taxon>lamiids</taxon>
        <taxon>Solanales</taxon>
        <taxon>Solanaceae</taxon>
        <taxon>Solanoideae</taxon>
        <taxon>Solaneae</taxon>
        <taxon>Solanum</taxon>
    </lineage>
</organism>
<feature type="active site" description="Glycyl thioester intermediate" evidence="6">
    <location>
        <position position="605"/>
    </location>
</feature>
<dbReference type="OrthoDB" id="8068875at2759"/>
<dbReference type="GO" id="GO:0000209">
    <property type="term" value="P:protein polyubiquitination"/>
    <property type="evidence" value="ECO:0007669"/>
    <property type="project" value="TreeGrafter"/>
</dbReference>
<evidence type="ECO:0000256" key="7">
    <source>
        <dbReference type="SAM" id="MobiDB-lite"/>
    </source>
</evidence>
<dbReference type="InterPro" id="IPR050409">
    <property type="entry name" value="E3_ubiq-protein_ligase"/>
</dbReference>
<keyword evidence="5 6" id="KW-0833">Ubl conjugation pathway</keyword>
<dbReference type="Gene3D" id="3.30.2410.10">
    <property type="entry name" value="Hect, E3 ligase catalytic domain"/>
    <property type="match status" value="1"/>
</dbReference>
<dbReference type="GO" id="GO:0005737">
    <property type="term" value="C:cytoplasm"/>
    <property type="evidence" value="ECO:0007669"/>
    <property type="project" value="TreeGrafter"/>
</dbReference>
<dbReference type="PANTHER" id="PTHR11254">
    <property type="entry name" value="HECT DOMAIN UBIQUITIN-PROTEIN LIGASE"/>
    <property type="match status" value="1"/>
</dbReference>
<sequence>MAYQLPHESSTKCKFNDYSVAGAARMNHDETLLLSLKTPIQFFIRMFFDEKTLLHQFTGKSSRSPEFDQSNRPPSRSTFHPYTRKLMSDLNLIIHDLCNCNDNIDINDSFTRMTEILTKFLEMTPRDGADKSEEYLQILIHSSIPAALVKLYVSRFVTTKQVAHGCICQFIDSCKTLFANRVTIYGLFAPILSEFCKILRGAAGVNDDLYIYSQSSLAAMMKWYVHNVKYVLRLQYVFPFVRELAAKLSCALELSVQLAEFINLSDNDVREFIKFMHPFPFLHEAGNERLEIEGVHCVFLDLLEKLELCQKKLESQLGLINKERCGPIELESISKLFKGLEEMFWEKMRQRRVALCFLIEGRHKSELFYEMLIYRSSLFEESFEYIGHASPRSLQCQNALFVSFPNDGKRFFPNPSKHRVQLSITFGRVLFLQIAGEDILFEYIRDADPYLYSGCKKILEMDRKMVDDNILGLIFFCEDEELGSRKMVELCLNGKNTIVANFARGFGDKIIDRWLRESFYRILDHKVLNRMLHGSKTTISVEDWKEHTNYNGYKKMILKYPGSGMYLFLTSIKSLPVEGFGGLDSKLHIYRTSDSHDFLPFSDTCFYHLCFPPYPSMDVMQNRLNIITQNYVGCSFGAK</sequence>
<comment type="caution">
    <text evidence="9">The sequence shown here is derived from an EMBL/GenBank/DDBJ whole genome shotgun (WGS) entry which is preliminary data.</text>
</comment>
<evidence type="ECO:0000256" key="5">
    <source>
        <dbReference type="ARBA" id="ARBA00022786"/>
    </source>
</evidence>
<keyword evidence="10" id="KW-1185">Reference proteome</keyword>
<evidence type="ECO:0000256" key="3">
    <source>
        <dbReference type="ARBA" id="ARBA00012485"/>
    </source>
</evidence>
<dbReference type="AlphaFoldDB" id="A0A9J5XAR6"/>
<dbReference type="Proteomes" id="UP000824120">
    <property type="component" value="Chromosome 9"/>
</dbReference>
<reference evidence="9 10" key="1">
    <citation type="submission" date="2020-09" db="EMBL/GenBank/DDBJ databases">
        <title>De no assembly of potato wild relative species, Solanum commersonii.</title>
        <authorList>
            <person name="Cho K."/>
        </authorList>
    </citation>
    <scope>NUCLEOTIDE SEQUENCE [LARGE SCALE GENOMIC DNA]</scope>
    <source>
        <strain evidence="9">LZ3.2</strain>
        <tissue evidence="9">Leaf</tissue>
    </source>
</reference>
<evidence type="ECO:0000313" key="10">
    <source>
        <dbReference type="Proteomes" id="UP000824120"/>
    </source>
</evidence>
<dbReference type="GO" id="GO:0006511">
    <property type="term" value="P:ubiquitin-dependent protein catabolic process"/>
    <property type="evidence" value="ECO:0007669"/>
    <property type="project" value="TreeGrafter"/>
</dbReference>
<dbReference type="Gene3D" id="3.90.1750.10">
    <property type="entry name" value="Hect, E3 ligase catalytic domains"/>
    <property type="match status" value="1"/>
</dbReference>
<evidence type="ECO:0000256" key="2">
    <source>
        <dbReference type="ARBA" id="ARBA00004906"/>
    </source>
</evidence>
<feature type="region of interest" description="Disordered" evidence="7">
    <location>
        <begin position="60"/>
        <end position="79"/>
    </location>
</feature>
<dbReference type="PROSITE" id="PS50237">
    <property type="entry name" value="HECT"/>
    <property type="match status" value="1"/>
</dbReference>
<name>A0A9J5XAR6_SOLCO</name>
<dbReference type="PANTHER" id="PTHR11254:SF421">
    <property type="entry name" value="E3 UBIQUITIN-PROTEIN LIGASE UPL5-LIKE"/>
    <property type="match status" value="1"/>
</dbReference>
<gene>
    <name evidence="9" type="ORF">H5410_045161</name>
</gene>
<protein>
    <recommendedName>
        <fullName evidence="3">HECT-type E3 ubiquitin transferase</fullName>
        <ecNumber evidence="3">2.3.2.26</ecNumber>
    </recommendedName>
</protein>
<dbReference type="Gene3D" id="3.30.2160.10">
    <property type="entry name" value="Hect, E3 ligase catalytic domain"/>
    <property type="match status" value="1"/>
</dbReference>
<dbReference type="SUPFAM" id="SSF56204">
    <property type="entry name" value="Hect, E3 ligase catalytic domain"/>
    <property type="match status" value="1"/>
</dbReference>
<accession>A0A9J5XAR6</accession>
<dbReference type="Pfam" id="PF00632">
    <property type="entry name" value="HECT"/>
    <property type="match status" value="2"/>
</dbReference>
<keyword evidence="4" id="KW-0808">Transferase</keyword>
<proteinExistence type="predicted"/>
<feature type="domain" description="HECT" evidence="8">
    <location>
        <begin position="502"/>
        <end position="639"/>
    </location>
</feature>
<comment type="pathway">
    <text evidence="2">Protein modification; protein ubiquitination.</text>
</comment>